<protein>
    <submittedName>
        <fullName evidence="6">FAD-dependent pyridine nucleotide-disulphide oxidoreductase</fullName>
    </submittedName>
</protein>
<dbReference type="PROSITE" id="PS00198">
    <property type="entry name" value="4FE4S_FER_1"/>
    <property type="match status" value="1"/>
</dbReference>
<dbReference type="Pfam" id="PF14691">
    <property type="entry name" value="Fer4_20"/>
    <property type="match status" value="1"/>
</dbReference>
<dbReference type="PRINTS" id="PR00419">
    <property type="entry name" value="ADXRDTASE"/>
</dbReference>
<dbReference type="Gene3D" id="3.30.70.20">
    <property type="match status" value="1"/>
</dbReference>
<dbReference type="AlphaFoldDB" id="C0GF42"/>
<dbReference type="InterPro" id="IPR003813">
    <property type="entry name" value="MvhD/FlpD"/>
</dbReference>
<evidence type="ECO:0000256" key="2">
    <source>
        <dbReference type="ARBA" id="ARBA00023002"/>
    </source>
</evidence>
<keyword evidence="3" id="KW-0408">Iron</keyword>
<dbReference type="SUPFAM" id="SSF46548">
    <property type="entry name" value="alpha-helical ferredoxin"/>
    <property type="match status" value="1"/>
</dbReference>
<dbReference type="eggNOG" id="COG0493">
    <property type="taxonomic scope" value="Bacteria"/>
</dbReference>
<dbReference type="InterPro" id="IPR028261">
    <property type="entry name" value="DPD_II"/>
</dbReference>
<dbReference type="Pfam" id="PF02662">
    <property type="entry name" value="FlpD"/>
    <property type="match status" value="1"/>
</dbReference>
<dbReference type="InterPro" id="IPR023753">
    <property type="entry name" value="FAD/NAD-binding_dom"/>
</dbReference>
<evidence type="ECO:0000256" key="3">
    <source>
        <dbReference type="ARBA" id="ARBA00023004"/>
    </source>
</evidence>
<dbReference type="InterPro" id="IPR017896">
    <property type="entry name" value="4Fe4S_Fe-S-bd"/>
</dbReference>
<reference evidence="6 7" key="1">
    <citation type="submission" date="2009-02" db="EMBL/GenBank/DDBJ databases">
        <title>Sequencing of the draft genome and assembly of Dethiobacter alkaliphilus AHT 1.</title>
        <authorList>
            <consortium name="US DOE Joint Genome Institute (JGI-PGF)"/>
            <person name="Lucas S."/>
            <person name="Copeland A."/>
            <person name="Lapidus A."/>
            <person name="Glavina del Rio T."/>
            <person name="Dalin E."/>
            <person name="Tice H."/>
            <person name="Bruce D."/>
            <person name="Goodwin L."/>
            <person name="Pitluck S."/>
            <person name="Larimer F."/>
            <person name="Land M.L."/>
            <person name="Hauser L."/>
            <person name="Muyzer G."/>
        </authorList>
    </citation>
    <scope>NUCLEOTIDE SEQUENCE [LARGE SCALE GENOMIC DNA]</scope>
    <source>
        <strain evidence="6 7">AHT 1</strain>
    </source>
</reference>
<dbReference type="GO" id="GO:0051536">
    <property type="term" value="F:iron-sulfur cluster binding"/>
    <property type="evidence" value="ECO:0007669"/>
    <property type="project" value="UniProtKB-KW"/>
</dbReference>
<proteinExistence type="predicted"/>
<dbReference type="Gene3D" id="3.50.50.60">
    <property type="entry name" value="FAD/NAD(P)-binding domain"/>
    <property type="match status" value="2"/>
</dbReference>
<evidence type="ECO:0000256" key="1">
    <source>
        <dbReference type="ARBA" id="ARBA00022723"/>
    </source>
</evidence>
<keyword evidence="1" id="KW-0479">Metal-binding</keyword>
<gene>
    <name evidence="6" type="ORF">DealDRAFT_1101</name>
</gene>
<dbReference type="EMBL" id="ACJM01000004">
    <property type="protein sequence ID" value="EEG78224.1"/>
    <property type="molecule type" value="Genomic_DNA"/>
</dbReference>
<sequence length="696" mass="75820">MSKIRYNDSSAVTQYPPCQGGCPVHTDVQEYVRQISVGDYDKAVEAIIEPNPLASVCGMICAHPCETECRRKDVDEAVSIRALKRFALENGKWPEVKKAEVTRSEKVAVVGGGPAGLAAARALAEMGFAVTIFERSAEAGGAITNFIPHYRLPMDAMRKDVSRVAEAGVEIKTGVEMGKDFSIEDLAADYQAVVLALGLPTSKAIPIPGSDAKDVLLALPFLNSAKYHDFKFEPGRKVLVVGGGNVAMDVARQAVRCGAENVKLACLECRTTMPAFEWEIEEAIEEGVEMFPAWGPKQIVTDDAGNITGMEVQEVLSVFDEQKRFNPQFGDTKNVIDVNTVIFAIGQGNDNLSYLTDSGIELNERGMMKYDMRTMQTTRPGVFAAGEVVFGPGSAVKAMSTGQKAALAVQSFLNNEPFDASLADRYEVLDMLDEETVKEVKPIDRLAVPFLDEHTRAQHNEHVEIGYDERAALCESRRCLDCAAGAECIDEICAVCLTCLRTCPYGVPHIDDEGNFTIRNEECQACGLCVGICPASAIRFRNHYAQHALNHLNDAVEQAKGNGGPATVVFTCSYGAFAERDFMKYVNNGKPQNLAVVRVPCVAKVEVQNILEAFDLGAEGVFVAGCEQEDECTYRDVAKWAEKRAGRASEILEQIGLEDRVEYLNLTREEVKDFAPVAEKFLAKVDAVLNGGGGEE</sequence>
<dbReference type="GO" id="GO:0046872">
    <property type="term" value="F:metal ion binding"/>
    <property type="evidence" value="ECO:0007669"/>
    <property type="project" value="UniProtKB-KW"/>
</dbReference>
<dbReference type="Pfam" id="PF07992">
    <property type="entry name" value="Pyr_redox_2"/>
    <property type="match status" value="1"/>
</dbReference>
<dbReference type="PROSITE" id="PS51379">
    <property type="entry name" value="4FE4S_FER_2"/>
    <property type="match status" value="2"/>
</dbReference>
<accession>C0GF42</accession>
<feature type="domain" description="4Fe-4S ferredoxin-type" evidence="5">
    <location>
        <begin position="514"/>
        <end position="543"/>
    </location>
</feature>
<dbReference type="Proteomes" id="UP000006443">
    <property type="component" value="Unassembled WGS sequence"/>
</dbReference>
<dbReference type="InterPro" id="IPR017900">
    <property type="entry name" value="4Fe4S_Fe_S_CS"/>
</dbReference>
<feature type="domain" description="4Fe-4S ferredoxin-type" evidence="5">
    <location>
        <begin position="485"/>
        <end position="513"/>
    </location>
</feature>
<keyword evidence="4" id="KW-0411">Iron-sulfur</keyword>
<dbReference type="PANTHER" id="PTHR42783:SF3">
    <property type="entry name" value="GLUTAMATE SYNTHASE [NADPH] SMALL CHAIN-RELATED"/>
    <property type="match status" value="1"/>
</dbReference>
<dbReference type="STRING" id="555088.DealDRAFT_1101"/>
<keyword evidence="7" id="KW-1185">Reference proteome</keyword>
<dbReference type="SUPFAM" id="SSF51971">
    <property type="entry name" value="Nucleotide-binding domain"/>
    <property type="match status" value="1"/>
</dbReference>
<dbReference type="OrthoDB" id="9803192at2"/>
<keyword evidence="2" id="KW-0560">Oxidoreductase</keyword>
<evidence type="ECO:0000313" key="6">
    <source>
        <dbReference type="EMBL" id="EEG78224.1"/>
    </source>
</evidence>
<dbReference type="PANTHER" id="PTHR42783">
    <property type="entry name" value="GLUTAMATE SYNTHASE [NADPH] SMALL CHAIN"/>
    <property type="match status" value="1"/>
</dbReference>
<dbReference type="InterPro" id="IPR036188">
    <property type="entry name" value="FAD/NAD-bd_sf"/>
</dbReference>
<dbReference type="GO" id="GO:0016491">
    <property type="term" value="F:oxidoreductase activity"/>
    <property type="evidence" value="ECO:0007669"/>
    <property type="project" value="UniProtKB-KW"/>
</dbReference>
<dbReference type="SUPFAM" id="SSF54862">
    <property type="entry name" value="4Fe-4S ferredoxins"/>
    <property type="match status" value="1"/>
</dbReference>
<dbReference type="Pfam" id="PF00037">
    <property type="entry name" value="Fer4"/>
    <property type="match status" value="1"/>
</dbReference>
<organism evidence="6 7">
    <name type="scientific">Dethiobacter alkaliphilus AHT 1</name>
    <dbReference type="NCBI Taxonomy" id="555088"/>
    <lineage>
        <taxon>Bacteria</taxon>
        <taxon>Bacillati</taxon>
        <taxon>Bacillota</taxon>
        <taxon>Dethiobacteria</taxon>
        <taxon>Dethiobacterales</taxon>
        <taxon>Dethiobacteraceae</taxon>
        <taxon>Dethiobacter</taxon>
    </lineage>
</organism>
<evidence type="ECO:0000313" key="7">
    <source>
        <dbReference type="Proteomes" id="UP000006443"/>
    </source>
</evidence>
<name>C0GF42_DETAL</name>
<comment type="caution">
    <text evidence="6">The sequence shown here is derived from an EMBL/GenBank/DDBJ whole genome shotgun (WGS) entry which is preliminary data.</text>
</comment>
<dbReference type="RefSeq" id="WP_008515603.1">
    <property type="nucleotide sequence ID" value="NZ_ACJM01000004.1"/>
</dbReference>
<evidence type="ECO:0000256" key="4">
    <source>
        <dbReference type="ARBA" id="ARBA00023014"/>
    </source>
</evidence>
<dbReference type="InterPro" id="IPR009051">
    <property type="entry name" value="Helical_ferredxn"/>
</dbReference>
<evidence type="ECO:0000259" key="5">
    <source>
        <dbReference type="PROSITE" id="PS51379"/>
    </source>
</evidence>
<dbReference type="Gene3D" id="1.10.1060.10">
    <property type="entry name" value="Alpha-helical ferredoxin"/>
    <property type="match status" value="1"/>
</dbReference>